<evidence type="ECO:0000313" key="7">
    <source>
        <dbReference type="Proteomes" id="UP000238083"/>
    </source>
</evidence>
<evidence type="ECO:0000259" key="5">
    <source>
        <dbReference type="PROSITE" id="PS50977"/>
    </source>
</evidence>
<feature type="DNA-binding region" description="H-T-H motif" evidence="4">
    <location>
        <begin position="74"/>
        <end position="93"/>
    </location>
</feature>
<evidence type="ECO:0000256" key="2">
    <source>
        <dbReference type="ARBA" id="ARBA00023125"/>
    </source>
</evidence>
<dbReference type="Pfam" id="PF00440">
    <property type="entry name" value="TetR_N"/>
    <property type="match status" value="1"/>
</dbReference>
<comment type="caution">
    <text evidence="6">The sequence shown here is derived from an EMBL/GenBank/DDBJ whole genome shotgun (WGS) entry which is preliminary data.</text>
</comment>
<dbReference type="SUPFAM" id="SSF46689">
    <property type="entry name" value="Homeodomain-like"/>
    <property type="match status" value="1"/>
</dbReference>
<gene>
    <name evidence="6" type="ORF">CLV37_11156</name>
</gene>
<dbReference type="AlphaFoldDB" id="A0A2T0QZI8"/>
<dbReference type="PANTHER" id="PTHR30055:SF234">
    <property type="entry name" value="HTH-TYPE TRANSCRIPTIONAL REGULATOR BETI"/>
    <property type="match status" value="1"/>
</dbReference>
<proteinExistence type="predicted"/>
<dbReference type="InterPro" id="IPR050109">
    <property type="entry name" value="HTH-type_TetR-like_transc_reg"/>
</dbReference>
<sequence>MGPPQENRLSLIIRYGGTVVNMGKVTGGPAGGKGVPGTRRYDGTKRAEQAAATRRRIVEAAAELFAGNGFAGTTMPAIAERAGVSVETVTVHGPKRALLLAAFGQTFVGVETGGRVTDHEPWASLLRADPPALLTGLAELVVAGQERGIGMWRAVNAAAVTDDGVRELTLDLARRRRADLLAATEVLAGRGLLRPGRSVQQHADTLALLAGFDPYQLYVVEFGWTHQELREWFADTVSRLVLTPAGAAVPGRRTPTAGG</sequence>
<keyword evidence="3" id="KW-0804">Transcription</keyword>
<dbReference type="PANTHER" id="PTHR30055">
    <property type="entry name" value="HTH-TYPE TRANSCRIPTIONAL REGULATOR RUTR"/>
    <property type="match status" value="1"/>
</dbReference>
<dbReference type="Proteomes" id="UP000238083">
    <property type="component" value="Unassembled WGS sequence"/>
</dbReference>
<evidence type="ECO:0000256" key="1">
    <source>
        <dbReference type="ARBA" id="ARBA00023015"/>
    </source>
</evidence>
<reference evidence="6 7" key="1">
    <citation type="submission" date="2018-03" db="EMBL/GenBank/DDBJ databases">
        <title>Genomic Encyclopedia of Archaeal and Bacterial Type Strains, Phase II (KMG-II): from individual species to whole genera.</title>
        <authorList>
            <person name="Goeker M."/>
        </authorList>
    </citation>
    <scope>NUCLEOTIDE SEQUENCE [LARGE SCALE GENOMIC DNA]</scope>
    <source>
        <strain evidence="6 7">DSM 19711</strain>
    </source>
</reference>
<dbReference type="EMBL" id="PVZF01000011">
    <property type="protein sequence ID" value="PRY12100.1"/>
    <property type="molecule type" value="Genomic_DNA"/>
</dbReference>
<keyword evidence="1" id="KW-0805">Transcription regulation</keyword>
<feature type="domain" description="HTH tetR-type" evidence="5">
    <location>
        <begin position="51"/>
        <end position="111"/>
    </location>
</feature>
<keyword evidence="2 4" id="KW-0238">DNA-binding</keyword>
<dbReference type="PROSITE" id="PS50977">
    <property type="entry name" value="HTH_TETR_2"/>
    <property type="match status" value="1"/>
</dbReference>
<keyword evidence="7" id="KW-1185">Reference proteome</keyword>
<evidence type="ECO:0000256" key="4">
    <source>
        <dbReference type="PROSITE-ProRule" id="PRU00335"/>
    </source>
</evidence>
<dbReference type="InterPro" id="IPR009057">
    <property type="entry name" value="Homeodomain-like_sf"/>
</dbReference>
<dbReference type="GO" id="GO:0000976">
    <property type="term" value="F:transcription cis-regulatory region binding"/>
    <property type="evidence" value="ECO:0007669"/>
    <property type="project" value="TreeGrafter"/>
</dbReference>
<evidence type="ECO:0000256" key="3">
    <source>
        <dbReference type="ARBA" id="ARBA00023163"/>
    </source>
</evidence>
<name>A0A2T0QZI8_9ACTN</name>
<evidence type="ECO:0000313" key="6">
    <source>
        <dbReference type="EMBL" id="PRY12100.1"/>
    </source>
</evidence>
<protein>
    <submittedName>
        <fullName evidence="6">TetR family transcriptional regulator</fullName>
    </submittedName>
</protein>
<dbReference type="InterPro" id="IPR001647">
    <property type="entry name" value="HTH_TetR"/>
</dbReference>
<accession>A0A2T0QZI8</accession>
<dbReference type="GO" id="GO:0003700">
    <property type="term" value="F:DNA-binding transcription factor activity"/>
    <property type="evidence" value="ECO:0007669"/>
    <property type="project" value="TreeGrafter"/>
</dbReference>
<dbReference type="Gene3D" id="1.10.357.10">
    <property type="entry name" value="Tetracycline Repressor, domain 2"/>
    <property type="match status" value="1"/>
</dbReference>
<organism evidence="6 7">
    <name type="scientific">Kineococcus rhizosphaerae</name>
    <dbReference type="NCBI Taxonomy" id="559628"/>
    <lineage>
        <taxon>Bacteria</taxon>
        <taxon>Bacillati</taxon>
        <taxon>Actinomycetota</taxon>
        <taxon>Actinomycetes</taxon>
        <taxon>Kineosporiales</taxon>
        <taxon>Kineosporiaceae</taxon>
        <taxon>Kineococcus</taxon>
    </lineage>
</organism>